<reference evidence="2" key="1">
    <citation type="submission" date="2021-10" db="EMBL/GenBank/DDBJ databases">
        <authorList>
            <person name="Piombo E."/>
        </authorList>
    </citation>
    <scope>NUCLEOTIDE SEQUENCE</scope>
</reference>
<feature type="compositionally biased region" description="Polar residues" evidence="1">
    <location>
        <begin position="214"/>
        <end position="227"/>
    </location>
</feature>
<dbReference type="AlphaFoldDB" id="A0A9N9YX12"/>
<dbReference type="OrthoDB" id="5143705at2759"/>
<name>A0A9N9YX12_9HYPO</name>
<comment type="caution">
    <text evidence="2">The sequence shown here is derived from an EMBL/GenBank/DDBJ whole genome shotgun (WGS) entry which is preliminary data.</text>
</comment>
<organism evidence="2 3">
    <name type="scientific">Clonostachys solani</name>
    <dbReference type="NCBI Taxonomy" id="160281"/>
    <lineage>
        <taxon>Eukaryota</taxon>
        <taxon>Fungi</taxon>
        <taxon>Dikarya</taxon>
        <taxon>Ascomycota</taxon>
        <taxon>Pezizomycotina</taxon>
        <taxon>Sordariomycetes</taxon>
        <taxon>Hypocreomycetidae</taxon>
        <taxon>Hypocreales</taxon>
        <taxon>Bionectriaceae</taxon>
        <taxon>Clonostachys</taxon>
    </lineage>
</organism>
<proteinExistence type="predicted"/>
<sequence>MNPSTIDRMPLLLKLPVEVRNEIYRWAIDSENRQPLRYRNYLSSAIIPQPIPENRQGNHTRGVWYRSTNPALSLLQVNKQVNEEVTRFLQHLRTADYSVDIVYVKGSGIWPTWSVPARPKTPYINSVYAILRTSDQPAALRDRFRDESGIGSGWNCNNVFLTYFDGLLSTLFNRGPGFLDRSRSHHEDDAKVAPTYVVNHIIIDVVSLTNSSSQNNMLAGDEQSQSSNDRRTHLQGNEESPVSPEERLGACMTGLLERILGLGPSAYLPHIGMMVYEQIIGSFIFMVNGKEVWTIDVEERLQHWGACRLAHEAPAKMQKYQEWKHWVDGRRARMKEGLDLDNTRPATNNIWSRRST</sequence>
<evidence type="ECO:0000256" key="1">
    <source>
        <dbReference type="SAM" id="MobiDB-lite"/>
    </source>
</evidence>
<feature type="region of interest" description="Disordered" evidence="1">
    <location>
        <begin position="214"/>
        <end position="246"/>
    </location>
</feature>
<evidence type="ECO:0000313" key="2">
    <source>
        <dbReference type="EMBL" id="CAH0046048.1"/>
    </source>
</evidence>
<gene>
    <name evidence="2" type="ORF">CSOL1703_00012681</name>
</gene>
<keyword evidence="3" id="KW-1185">Reference proteome</keyword>
<evidence type="ECO:0000313" key="3">
    <source>
        <dbReference type="Proteomes" id="UP000775872"/>
    </source>
</evidence>
<dbReference type="Proteomes" id="UP000775872">
    <property type="component" value="Unassembled WGS sequence"/>
</dbReference>
<protein>
    <submittedName>
        <fullName evidence="2">Uncharacterized protein</fullName>
    </submittedName>
</protein>
<dbReference type="EMBL" id="CABFOC020000013">
    <property type="protein sequence ID" value="CAH0046048.1"/>
    <property type="molecule type" value="Genomic_DNA"/>
</dbReference>
<accession>A0A9N9YX12</accession>